<reference evidence="8" key="1">
    <citation type="submission" date="2025-08" db="UniProtKB">
        <authorList>
            <consortium name="Ensembl"/>
        </authorList>
    </citation>
    <scope>IDENTIFICATION</scope>
</reference>
<evidence type="ECO:0000313" key="9">
    <source>
        <dbReference type="Proteomes" id="UP000694402"/>
    </source>
</evidence>
<evidence type="ECO:0000313" key="8">
    <source>
        <dbReference type="Ensembl" id="ENSOTSP00005081744.1"/>
    </source>
</evidence>
<dbReference type="InterPro" id="IPR009450">
    <property type="entry name" value="Plno_GlcNAc_GPI2"/>
</dbReference>
<evidence type="ECO:0000256" key="3">
    <source>
        <dbReference type="ARBA" id="ARBA00008321"/>
    </source>
</evidence>
<dbReference type="AlphaFoldDB" id="A0A8C8IMS6"/>
<proteinExistence type="inferred from homology"/>
<protein>
    <submittedName>
        <fullName evidence="8">Uncharacterized protein</fullName>
    </submittedName>
</protein>
<dbReference type="PANTHER" id="PTHR12982">
    <property type="entry name" value="PHOSPHATIDYLINOSITOL GLYCAN, CLASS C"/>
    <property type="match status" value="1"/>
</dbReference>
<comment type="subcellular location">
    <subcellularLocation>
        <location evidence="1">Membrane</location>
        <topology evidence="1">Multi-pass membrane protein</topology>
    </subcellularLocation>
</comment>
<dbReference type="GO" id="GO:0006506">
    <property type="term" value="P:GPI anchor biosynthetic process"/>
    <property type="evidence" value="ECO:0007669"/>
    <property type="project" value="UniProtKB-UniPathway"/>
</dbReference>
<dbReference type="UniPathway" id="UPA00196"/>
<comment type="pathway">
    <text evidence="2">Glycolipid biosynthesis; glycosylphosphatidylinositol-anchor biosynthesis.</text>
</comment>
<dbReference type="GeneTree" id="ENSGT00990000212546"/>
<evidence type="ECO:0000256" key="7">
    <source>
        <dbReference type="ARBA" id="ARBA00023136"/>
    </source>
</evidence>
<sequence length="225" mass="25773">MGQTVGRGWPQTVSWRKVLCDRQSFPDNYVDRRFMEELRRNEGLHLYRCWAVVQEAGLVQVLYTPYSSNDNLFSTYGLLCALLDSHQCTRWSDVKSASIFTFGFSPVLRSLRVRQYRHGYAMTALMLVAFPYTQTTPPLSMLPCSPQSAWPLPSPPRGAWTPLLHTFSMLCWVQFIKLQSDKDNIQGPWDEAEIQEDLTHFLSTLMGKDQGERTGGASHTHTLIH</sequence>
<keyword evidence="5" id="KW-0812">Transmembrane</keyword>
<evidence type="ECO:0000256" key="1">
    <source>
        <dbReference type="ARBA" id="ARBA00004141"/>
    </source>
</evidence>
<name>A0A8C8IMS6_ONCTS</name>
<reference evidence="8" key="2">
    <citation type="submission" date="2025-09" db="UniProtKB">
        <authorList>
            <consortium name="Ensembl"/>
        </authorList>
    </citation>
    <scope>IDENTIFICATION</scope>
</reference>
<keyword evidence="9" id="KW-1185">Reference proteome</keyword>
<organism evidence="8 9">
    <name type="scientific">Oncorhynchus tshawytscha</name>
    <name type="common">Chinook salmon</name>
    <name type="synonym">Salmo tshawytscha</name>
    <dbReference type="NCBI Taxonomy" id="74940"/>
    <lineage>
        <taxon>Eukaryota</taxon>
        <taxon>Metazoa</taxon>
        <taxon>Chordata</taxon>
        <taxon>Craniata</taxon>
        <taxon>Vertebrata</taxon>
        <taxon>Euteleostomi</taxon>
        <taxon>Actinopterygii</taxon>
        <taxon>Neopterygii</taxon>
        <taxon>Teleostei</taxon>
        <taxon>Protacanthopterygii</taxon>
        <taxon>Salmoniformes</taxon>
        <taxon>Salmonidae</taxon>
        <taxon>Salmoninae</taxon>
        <taxon>Oncorhynchus</taxon>
    </lineage>
</organism>
<evidence type="ECO:0000256" key="6">
    <source>
        <dbReference type="ARBA" id="ARBA00022989"/>
    </source>
</evidence>
<accession>A0A8C8IMS6</accession>
<keyword evidence="6" id="KW-1133">Transmembrane helix</keyword>
<dbReference type="Ensembl" id="ENSOTST00005088558.2">
    <property type="protein sequence ID" value="ENSOTSP00005081744.1"/>
    <property type="gene ID" value="ENSOTSG00005038447.2"/>
</dbReference>
<evidence type="ECO:0000256" key="2">
    <source>
        <dbReference type="ARBA" id="ARBA00004687"/>
    </source>
</evidence>
<comment type="similarity">
    <text evidence="3">Belongs to the PIGC family.</text>
</comment>
<keyword evidence="7" id="KW-0472">Membrane</keyword>
<keyword evidence="4" id="KW-0337">GPI-anchor biosynthesis</keyword>
<dbReference type="Proteomes" id="UP000694402">
    <property type="component" value="Unassembled WGS sequence"/>
</dbReference>
<dbReference type="Pfam" id="PF06432">
    <property type="entry name" value="GPI2"/>
    <property type="match status" value="1"/>
</dbReference>
<dbReference type="GO" id="GO:0000506">
    <property type="term" value="C:glycosylphosphatidylinositol-N-acetylglucosaminyltransferase (GPI-GnT) complex"/>
    <property type="evidence" value="ECO:0007669"/>
    <property type="project" value="TreeGrafter"/>
</dbReference>
<evidence type="ECO:0000256" key="5">
    <source>
        <dbReference type="ARBA" id="ARBA00022692"/>
    </source>
</evidence>
<evidence type="ECO:0000256" key="4">
    <source>
        <dbReference type="ARBA" id="ARBA00022502"/>
    </source>
</evidence>
<dbReference type="PANTHER" id="PTHR12982:SF0">
    <property type="entry name" value="PHOSPHATIDYLINOSITOL N-ACETYLGLUCOSAMINYLTRANSFERASE SUBUNIT C"/>
    <property type="match status" value="1"/>
</dbReference>